<dbReference type="Proteomes" id="UP001589776">
    <property type="component" value="Unassembled WGS sequence"/>
</dbReference>
<dbReference type="InterPro" id="IPR005467">
    <property type="entry name" value="His_kinase_dom"/>
</dbReference>
<evidence type="ECO:0000256" key="4">
    <source>
        <dbReference type="ARBA" id="ARBA00022475"/>
    </source>
</evidence>
<gene>
    <name evidence="15" type="ORF">ACFFK0_00855</name>
</gene>
<dbReference type="InterPro" id="IPR003660">
    <property type="entry name" value="HAMP_dom"/>
</dbReference>
<evidence type="ECO:0000313" key="15">
    <source>
        <dbReference type="EMBL" id="MFC0211006.1"/>
    </source>
</evidence>
<dbReference type="Pfam" id="PF02518">
    <property type="entry name" value="HATPase_c"/>
    <property type="match status" value="1"/>
</dbReference>
<keyword evidence="6" id="KW-0808">Transferase</keyword>
<dbReference type="SMART" id="SM00387">
    <property type="entry name" value="HATPase_c"/>
    <property type="match status" value="1"/>
</dbReference>
<evidence type="ECO:0000256" key="8">
    <source>
        <dbReference type="ARBA" id="ARBA00022777"/>
    </source>
</evidence>
<comment type="caution">
    <text evidence="15">The sequence shown here is derived from an EMBL/GenBank/DDBJ whole genome shotgun (WGS) entry which is preliminary data.</text>
</comment>
<dbReference type="PANTHER" id="PTHR43711:SF1">
    <property type="entry name" value="HISTIDINE KINASE 1"/>
    <property type="match status" value="1"/>
</dbReference>
<reference evidence="15 16" key="1">
    <citation type="submission" date="2024-09" db="EMBL/GenBank/DDBJ databases">
        <authorList>
            <person name="Sun Q."/>
            <person name="Mori K."/>
        </authorList>
    </citation>
    <scope>NUCLEOTIDE SEQUENCE [LARGE SCALE GENOMIC DNA]</scope>
    <source>
        <strain evidence="15 16">CCM 7759</strain>
    </source>
</reference>
<dbReference type="InterPro" id="IPR036890">
    <property type="entry name" value="HATPase_C_sf"/>
</dbReference>
<dbReference type="SMART" id="SM00304">
    <property type="entry name" value="HAMP"/>
    <property type="match status" value="1"/>
</dbReference>
<dbReference type="Gene3D" id="3.30.565.10">
    <property type="entry name" value="Histidine kinase-like ATPase, C-terminal domain"/>
    <property type="match status" value="1"/>
</dbReference>
<comment type="subcellular location">
    <subcellularLocation>
        <location evidence="2">Cell membrane</location>
        <topology evidence="2">Multi-pass membrane protein</topology>
    </subcellularLocation>
</comment>
<keyword evidence="7" id="KW-0547">Nucleotide-binding</keyword>
<evidence type="ECO:0000256" key="1">
    <source>
        <dbReference type="ARBA" id="ARBA00000085"/>
    </source>
</evidence>
<name>A0ABV6DEE6_9BACL</name>
<evidence type="ECO:0000259" key="14">
    <source>
        <dbReference type="PROSITE" id="PS50885"/>
    </source>
</evidence>
<keyword evidence="4" id="KW-1003">Cell membrane</keyword>
<feature type="domain" description="Histidine kinase" evidence="13">
    <location>
        <begin position="240"/>
        <end position="483"/>
    </location>
</feature>
<keyword evidence="5" id="KW-0597">Phosphoprotein</keyword>
<organism evidence="15 16">
    <name type="scientific">Paenibacillus chartarius</name>
    <dbReference type="NCBI Taxonomy" id="747481"/>
    <lineage>
        <taxon>Bacteria</taxon>
        <taxon>Bacillati</taxon>
        <taxon>Bacillota</taxon>
        <taxon>Bacilli</taxon>
        <taxon>Bacillales</taxon>
        <taxon>Paenibacillaceae</taxon>
        <taxon>Paenibacillus</taxon>
    </lineage>
</organism>
<keyword evidence="16" id="KW-1185">Reference proteome</keyword>
<dbReference type="PROSITE" id="PS50109">
    <property type="entry name" value="HIS_KIN"/>
    <property type="match status" value="1"/>
</dbReference>
<dbReference type="CDD" id="cd16922">
    <property type="entry name" value="HATPase_EvgS-ArcB-TorS-like"/>
    <property type="match status" value="1"/>
</dbReference>
<dbReference type="SUPFAM" id="SSF47384">
    <property type="entry name" value="Homodimeric domain of signal transducing histidine kinase"/>
    <property type="match status" value="1"/>
</dbReference>
<dbReference type="SUPFAM" id="SSF55874">
    <property type="entry name" value="ATPase domain of HSP90 chaperone/DNA topoisomerase II/histidine kinase"/>
    <property type="match status" value="1"/>
</dbReference>
<evidence type="ECO:0000259" key="13">
    <source>
        <dbReference type="PROSITE" id="PS50109"/>
    </source>
</evidence>
<dbReference type="EMBL" id="JBHLWN010000008">
    <property type="protein sequence ID" value="MFC0211006.1"/>
    <property type="molecule type" value="Genomic_DNA"/>
</dbReference>
<proteinExistence type="predicted"/>
<keyword evidence="9 15" id="KW-0067">ATP-binding</keyword>
<dbReference type="InterPro" id="IPR036097">
    <property type="entry name" value="HisK_dim/P_sf"/>
</dbReference>
<evidence type="ECO:0000256" key="11">
    <source>
        <dbReference type="ARBA" id="ARBA00023136"/>
    </source>
</evidence>
<keyword evidence="12" id="KW-1133">Transmembrane helix</keyword>
<dbReference type="Gene3D" id="6.10.340.10">
    <property type="match status" value="1"/>
</dbReference>
<evidence type="ECO:0000313" key="16">
    <source>
        <dbReference type="Proteomes" id="UP001589776"/>
    </source>
</evidence>
<dbReference type="GO" id="GO:0005524">
    <property type="term" value="F:ATP binding"/>
    <property type="evidence" value="ECO:0007669"/>
    <property type="project" value="UniProtKB-KW"/>
</dbReference>
<evidence type="ECO:0000256" key="3">
    <source>
        <dbReference type="ARBA" id="ARBA00012438"/>
    </source>
</evidence>
<dbReference type="PANTHER" id="PTHR43711">
    <property type="entry name" value="TWO-COMPONENT HISTIDINE KINASE"/>
    <property type="match status" value="1"/>
</dbReference>
<sequence length="486" mass="53775">MMRSLYVRVALTFLLTVMLSLVLPFLVGSRINRDALLDRVHDDMVDFANSTIYIVGKLQPPDMNEALQKMATVKHYGLWLYGSGGDAQVFNAADGMAEIDDAAVKQVLGGAVYDSLQEGREVTLNELIVGFPQEVNGSRYALFVVAHPRRDMGNNAQRDLIKVLLTVLVPGGLLILLAARYIVKPLQKLTEATKRISRGDFRVRVDIDRKDEIGLLAKTFNHMAGELQQMETMRQDFVSNVSHEIQTPLTSIHGFAIELQQPGMPEEERLKYLRIMERESARLSRLGRNLLKLASLESDQYPLHPRELELDEQLRRVVVACEPLWAGKDLLMDLDELERTKIVADEDALGQVWINLLHNSIKFTPAGGDIRVELDSTKPGWVEVRISDSGIGIAPQDRERVFERFFKADRSRSSGKGPADGTGYAAVGSAEDEWTAGGAAQLSGSGLGLAITKRIVELHGGQIRLDSELGSGTTVTVTLPVIRPQA</sequence>
<dbReference type="EC" id="2.7.13.3" evidence="3"/>
<evidence type="ECO:0000256" key="7">
    <source>
        <dbReference type="ARBA" id="ARBA00022741"/>
    </source>
</evidence>
<evidence type="ECO:0000256" key="10">
    <source>
        <dbReference type="ARBA" id="ARBA00023012"/>
    </source>
</evidence>
<dbReference type="Gene3D" id="1.10.287.130">
    <property type="match status" value="1"/>
</dbReference>
<dbReference type="CDD" id="cd00082">
    <property type="entry name" value="HisKA"/>
    <property type="match status" value="1"/>
</dbReference>
<dbReference type="InterPro" id="IPR004358">
    <property type="entry name" value="Sig_transdc_His_kin-like_C"/>
</dbReference>
<dbReference type="InterPro" id="IPR003594">
    <property type="entry name" value="HATPase_dom"/>
</dbReference>
<keyword evidence="12" id="KW-0812">Transmembrane</keyword>
<dbReference type="SMART" id="SM00388">
    <property type="entry name" value="HisKA"/>
    <property type="match status" value="1"/>
</dbReference>
<dbReference type="SUPFAM" id="SSF158472">
    <property type="entry name" value="HAMP domain-like"/>
    <property type="match status" value="1"/>
</dbReference>
<dbReference type="PROSITE" id="PS50885">
    <property type="entry name" value="HAMP"/>
    <property type="match status" value="1"/>
</dbReference>
<evidence type="ECO:0000256" key="12">
    <source>
        <dbReference type="SAM" id="Phobius"/>
    </source>
</evidence>
<feature type="domain" description="HAMP" evidence="14">
    <location>
        <begin position="180"/>
        <end position="232"/>
    </location>
</feature>
<dbReference type="RefSeq" id="WP_377467676.1">
    <property type="nucleotide sequence ID" value="NZ_JBHLWN010000008.1"/>
</dbReference>
<dbReference type="InterPro" id="IPR003661">
    <property type="entry name" value="HisK_dim/P_dom"/>
</dbReference>
<comment type="catalytic activity">
    <reaction evidence="1">
        <text>ATP + protein L-histidine = ADP + protein N-phospho-L-histidine.</text>
        <dbReference type="EC" id="2.7.13.3"/>
    </reaction>
</comment>
<keyword evidence="11 12" id="KW-0472">Membrane</keyword>
<feature type="transmembrane region" description="Helical" evidence="12">
    <location>
        <begin position="6"/>
        <end position="27"/>
    </location>
</feature>
<dbReference type="Pfam" id="PF00672">
    <property type="entry name" value="HAMP"/>
    <property type="match status" value="1"/>
</dbReference>
<keyword evidence="8" id="KW-0418">Kinase</keyword>
<protein>
    <recommendedName>
        <fullName evidence="3">histidine kinase</fullName>
        <ecNumber evidence="3">2.7.13.3</ecNumber>
    </recommendedName>
</protein>
<evidence type="ECO:0000256" key="6">
    <source>
        <dbReference type="ARBA" id="ARBA00022679"/>
    </source>
</evidence>
<accession>A0ABV6DEE6</accession>
<keyword evidence="10" id="KW-0902">Two-component regulatory system</keyword>
<dbReference type="PRINTS" id="PR00344">
    <property type="entry name" value="BCTRLSENSOR"/>
</dbReference>
<dbReference type="Pfam" id="PF00512">
    <property type="entry name" value="HisKA"/>
    <property type="match status" value="1"/>
</dbReference>
<dbReference type="InterPro" id="IPR050736">
    <property type="entry name" value="Sensor_HK_Regulatory"/>
</dbReference>
<evidence type="ECO:0000256" key="2">
    <source>
        <dbReference type="ARBA" id="ARBA00004651"/>
    </source>
</evidence>
<dbReference type="CDD" id="cd06225">
    <property type="entry name" value="HAMP"/>
    <property type="match status" value="1"/>
</dbReference>
<evidence type="ECO:0000256" key="9">
    <source>
        <dbReference type="ARBA" id="ARBA00022840"/>
    </source>
</evidence>
<evidence type="ECO:0000256" key="5">
    <source>
        <dbReference type="ARBA" id="ARBA00022553"/>
    </source>
</evidence>
<feature type="transmembrane region" description="Helical" evidence="12">
    <location>
        <begin position="160"/>
        <end position="183"/>
    </location>
</feature>